<name>A0A1I4SY03_9EURY</name>
<keyword evidence="2" id="KW-1185">Reference proteome</keyword>
<sequence>MNLSKKTKLYAAIGLTLILGVVITLASAGPFYTITNNDQYSHSVSIVISGNDGEYFKHESYQLEPGGSAQLEKPYGLMLKWFNPFKEGDIFYSAMDYEYHITSEEKEKFIYITPCLSTCIEFELTNESGDYQILRSS</sequence>
<dbReference type="OrthoDB" id="141174at2157"/>
<dbReference type="Proteomes" id="UP000198535">
    <property type="component" value="Unassembled WGS sequence"/>
</dbReference>
<dbReference type="AlphaFoldDB" id="A0A1I4SY03"/>
<dbReference type="RefSeq" id="WP_091936623.1">
    <property type="nucleotide sequence ID" value="NZ_FOUJ01000004.1"/>
</dbReference>
<dbReference type="STRING" id="487685.SAMN04488696_2070"/>
<proteinExistence type="predicted"/>
<dbReference type="EMBL" id="FOUJ01000004">
    <property type="protein sequence ID" value="SFM69190.1"/>
    <property type="molecule type" value="Genomic_DNA"/>
</dbReference>
<gene>
    <name evidence="1" type="ORF">SAMN04488696_2070</name>
</gene>
<evidence type="ECO:0000313" key="2">
    <source>
        <dbReference type="Proteomes" id="UP000198535"/>
    </source>
</evidence>
<organism evidence="1 2">
    <name type="scientific">Methanolobus profundi</name>
    <dbReference type="NCBI Taxonomy" id="487685"/>
    <lineage>
        <taxon>Archaea</taxon>
        <taxon>Methanobacteriati</taxon>
        <taxon>Methanobacteriota</taxon>
        <taxon>Stenosarchaea group</taxon>
        <taxon>Methanomicrobia</taxon>
        <taxon>Methanosarcinales</taxon>
        <taxon>Methanosarcinaceae</taxon>
        <taxon>Methanolobus</taxon>
    </lineage>
</organism>
<protein>
    <submittedName>
        <fullName evidence="1">Uncharacterized protein</fullName>
    </submittedName>
</protein>
<evidence type="ECO:0000313" key="1">
    <source>
        <dbReference type="EMBL" id="SFM69190.1"/>
    </source>
</evidence>
<accession>A0A1I4SY03</accession>
<reference evidence="2" key="1">
    <citation type="submission" date="2016-10" db="EMBL/GenBank/DDBJ databases">
        <authorList>
            <person name="Varghese N."/>
            <person name="Submissions S."/>
        </authorList>
    </citation>
    <scope>NUCLEOTIDE SEQUENCE [LARGE SCALE GENOMIC DNA]</scope>
    <source>
        <strain evidence="2">Mob M</strain>
    </source>
</reference>